<evidence type="ECO:0000313" key="2">
    <source>
        <dbReference type="Proteomes" id="UP000001239"/>
    </source>
</evidence>
<keyword evidence="2" id="KW-1185">Reference proteome</keyword>
<name>Q2Z0N2_9CAUD</name>
<dbReference type="EMBL" id="AJ697969">
    <property type="protein sequence ID" value="CAG27293.1"/>
    <property type="molecule type" value="Genomic_DNA"/>
</dbReference>
<dbReference type="Proteomes" id="UP000001239">
    <property type="component" value="Segment"/>
</dbReference>
<accession>Q2Z0N2</accession>
<reference evidence="1 2" key="1">
    <citation type="journal article" date="2002" name="Genetika">
        <title>Phenogenetic characterization of a group of giant Phi KZ-like bacteriophages of Pseudomonas aeruginosa].</title>
        <authorList>
            <person name="Burkal'tseva M.V."/>
            <person name="Krylov V.N."/>
            <person name="Pleteneva E.A."/>
            <person name="Shaburova O.V."/>
            <person name="Krylov S.V."/>
            <person name="Volckaert G."/>
            <person name="Sykilinda N.N."/>
            <person name="Kurochkina L.P."/>
            <person name="Mesyanzhinov V.V."/>
        </authorList>
    </citation>
    <scope>NUCLEOTIDE SEQUENCE [LARGE SCALE GENOMIC DNA]</scope>
</reference>
<dbReference type="GeneID" id="5176629"/>
<sequence>MRGDSFCTKATSKTLLDTFFQLLEVLKEQGKDQATTVYQTESRNGLTAVISPNGVWFYHFPSRETPVAKLTSTGEYVSLGIISLSTRERIAFHEEDLTVVLKEIIAHYQPQ</sequence>
<evidence type="ECO:0000313" key="1">
    <source>
        <dbReference type="EMBL" id="CAG27293.1"/>
    </source>
</evidence>
<dbReference type="RefSeq" id="YP_418232.1">
    <property type="nucleotide sequence ID" value="NC_007623.1"/>
</dbReference>
<proteinExistence type="predicted"/>
<dbReference type="KEGG" id="vg:5176629"/>
<reference evidence="1 2" key="4">
    <citation type="journal article" date="2005" name="J. Mol. Biol.">
        <title>Genome comparison of Pseudomonas aeruginosa large phages.</title>
        <authorList>
            <person name="Hertveldt K."/>
            <person name="Lavigne R."/>
            <person name="Pleteneva E."/>
            <person name="Sernova N."/>
            <person name="Kurochkina L."/>
            <person name="Korchevskii R."/>
            <person name="Robben J."/>
            <person name="Mesyanzhinov V."/>
            <person name="Krylov V.N."/>
            <person name="Volckaert G."/>
        </authorList>
    </citation>
    <scope>NUCLEOTIDE SEQUENCE</scope>
</reference>
<reference evidence="1 2" key="3">
    <citation type="journal article" date="2004" name="Bioinformatics">
        <title>PHIRE, a deterministic approach to reveal regulatory elements in bacteriophage genomes.</title>
        <authorList>
            <person name="Lavigne R."/>
            <person name="Sun W.D."/>
            <person name="Volckaert G."/>
        </authorList>
    </citation>
    <scope>NUCLEOTIDE SEQUENCE [LARGE SCALE GENOMIC DNA]</scope>
</reference>
<organism evidence="1 2">
    <name type="scientific">Pseudomonas phage EL</name>
    <dbReference type="NCBI Taxonomy" id="273133"/>
    <lineage>
        <taxon>Viruses</taxon>
        <taxon>Duplodnaviria</taxon>
        <taxon>Heunggongvirae</taxon>
        <taxon>Uroviricota</taxon>
        <taxon>Caudoviricetes</taxon>
        <taxon>Chimalliviridae</taxon>
        <taxon>Elvirus</taxon>
        <taxon>Elvirus EL</taxon>
    </lineage>
</organism>
<reference evidence="1 2" key="2">
    <citation type="journal article" date="2003" name="Res. Microbiol.">
        <title>Myoviridae bacteriophages of Pseudomonas aeruginosa: a long and complex evolutionary pathway.</title>
        <authorList>
            <person name="Krylov V.N."/>
            <person name="Pleteneva E.A."/>
            <person name="Bourkalsteva M.V."/>
            <person name="Shaburova O.V."/>
            <person name="Volckaert G."/>
            <person name="Sykilinda N.N."/>
            <person name="Kurochkina L.P."/>
            <person name="Mesyanzhinov V.V."/>
        </authorList>
    </citation>
    <scope>NUCLEOTIDE SEQUENCE [LARGE SCALE GENOMIC DNA]</scope>
</reference>
<protein>
    <submittedName>
        <fullName evidence="1">Uncharacterized protein</fullName>
    </submittedName>
</protein>